<dbReference type="GO" id="GO:0046872">
    <property type="term" value="F:metal ion binding"/>
    <property type="evidence" value="ECO:0007669"/>
    <property type="project" value="InterPro"/>
</dbReference>
<dbReference type="Gene3D" id="2.60.40.200">
    <property type="entry name" value="Superoxide dismutase, copper/zinc binding domain"/>
    <property type="match status" value="1"/>
</dbReference>
<dbReference type="SUPFAM" id="SSF49329">
    <property type="entry name" value="Cu,Zn superoxide dismutase-like"/>
    <property type="match status" value="1"/>
</dbReference>
<dbReference type="InterPro" id="IPR001424">
    <property type="entry name" value="SOD_Cu_Zn_dom"/>
</dbReference>
<evidence type="ECO:0000259" key="2">
    <source>
        <dbReference type="Pfam" id="PF00080"/>
    </source>
</evidence>
<comment type="similarity">
    <text evidence="1">Belongs to the Cu-Zn superoxide dismutase family.</text>
</comment>
<proteinExistence type="inferred from homology"/>
<evidence type="ECO:0000256" key="1">
    <source>
        <dbReference type="ARBA" id="ARBA00010457"/>
    </source>
</evidence>
<evidence type="ECO:0000313" key="3">
    <source>
        <dbReference type="EMBL" id="RAK36946.1"/>
    </source>
</evidence>
<name>A0A327ZDX7_9ACTN</name>
<dbReference type="InterPro" id="IPR036423">
    <property type="entry name" value="SOD-like_Cu/Zn_dom_sf"/>
</dbReference>
<sequence length="204" mass="20726">MLGACASAMATPASPEVSVSAVPDAAPGLEPGPVSSGTFRAWREGATAVTYDAAAVPVGATAEVSVNEAAGSVTVKAELAGLVPGRKYGAHLHNNPCTADPAEAGPHYQHRVDPAAGPGKPSVDPVYANPANEIWLDFTTDAAGTAKATSVQQWRFDAARPPWSFVLHAEGTHTAHGEAGTAGARLACLTRDPVPAYVNQPGRG</sequence>
<evidence type="ECO:0000313" key="4">
    <source>
        <dbReference type="Proteomes" id="UP000249341"/>
    </source>
</evidence>
<comment type="caution">
    <text evidence="3">The sequence shown here is derived from an EMBL/GenBank/DDBJ whole genome shotgun (WGS) entry which is preliminary data.</text>
</comment>
<dbReference type="Proteomes" id="UP000249341">
    <property type="component" value="Unassembled WGS sequence"/>
</dbReference>
<dbReference type="Pfam" id="PF00080">
    <property type="entry name" value="Sod_Cu"/>
    <property type="match status" value="1"/>
</dbReference>
<dbReference type="GO" id="GO:0006801">
    <property type="term" value="P:superoxide metabolic process"/>
    <property type="evidence" value="ECO:0007669"/>
    <property type="project" value="InterPro"/>
</dbReference>
<keyword evidence="4" id="KW-1185">Reference proteome</keyword>
<reference evidence="3 4" key="1">
    <citation type="submission" date="2018-06" db="EMBL/GenBank/DDBJ databases">
        <title>Genomic Encyclopedia of Type Strains, Phase III (KMG-III): the genomes of soil and plant-associated and newly described type strains.</title>
        <authorList>
            <person name="Whitman W."/>
        </authorList>
    </citation>
    <scope>NUCLEOTIDE SEQUENCE [LARGE SCALE GENOMIC DNA]</scope>
    <source>
        <strain evidence="3 4">CGMCC 4.7090</strain>
    </source>
</reference>
<accession>A0A327ZDX7</accession>
<dbReference type="AlphaFoldDB" id="A0A327ZDX7"/>
<organism evidence="3 4">
    <name type="scientific">Actinoplanes lutulentus</name>
    <dbReference type="NCBI Taxonomy" id="1287878"/>
    <lineage>
        <taxon>Bacteria</taxon>
        <taxon>Bacillati</taxon>
        <taxon>Actinomycetota</taxon>
        <taxon>Actinomycetes</taxon>
        <taxon>Micromonosporales</taxon>
        <taxon>Micromonosporaceae</taxon>
        <taxon>Actinoplanes</taxon>
    </lineage>
</organism>
<gene>
    <name evidence="3" type="ORF">B0I29_107208</name>
</gene>
<dbReference type="EMBL" id="QLMJ01000007">
    <property type="protein sequence ID" value="RAK36946.1"/>
    <property type="molecule type" value="Genomic_DNA"/>
</dbReference>
<feature type="domain" description="Superoxide dismutase copper/zinc binding" evidence="2">
    <location>
        <begin position="64"/>
        <end position="188"/>
    </location>
</feature>
<protein>
    <submittedName>
        <fullName evidence="3">Cu-Zn family superoxide dismutase</fullName>
    </submittedName>
</protein>